<gene>
    <name evidence="2" type="ORF">QBZ16_001036</name>
</gene>
<accession>A0AAD9IFZ0</accession>
<evidence type="ECO:0000313" key="3">
    <source>
        <dbReference type="Proteomes" id="UP001255856"/>
    </source>
</evidence>
<proteinExistence type="predicted"/>
<dbReference type="AlphaFoldDB" id="A0AAD9IFZ0"/>
<evidence type="ECO:0000256" key="1">
    <source>
        <dbReference type="SAM" id="MobiDB-lite"/>
    </source>
</evidence>
<evidence type="ECO:0000313" key="2">
    <source>
        <dbReference type="EMBL" id="KAK2076510.1"/>
    </source>
</evidence>
<dbReference type="Proteomes" id="UP001255856">
    <property type="component" value="Unassembled WGS sequence"/>
</dbReference>
<comment type="caution">
    <text evidence="2">The sequence shown here is derived from an EMBL/GenBank/DDBJ whole genome shotgun (WGS) entry which is preliminary data.</text>
</comment>
<protein>
    <submittedName>
        <fullName evidence="2">Uncharacterized protein</fullName>
    </submittedName>
</protein>
<sequence length="224" mass="24458">MWDLLEERSRLYMALRTIKEMTSMIMHIDGSSGEDGAAPLPAEDSIVSRHELSSAECLTTAVARNPCTEAYLSPDLAARVREPRDGPFALAERDTNLKSVGGMNVLDFRGAHPDVMDENALNRILDPPFHSYQSGDKGRPLPQVSVQSAAARWLSSASMLSRGPRRGTGHEHARLRAERSLTAIAQPKSLTGALPEQARQSSGNEARGSNFLRRTLPDLTDILA</sequence>
<keyword evidence="3" id="KW-1185">Reference proteome</keyword>
<name>A0AAD9IFZ0_PROWI</name>
<dbReference type="EMBL" id="JASFZW010000010">
    <property type="protein sequence ID" value="KAK2076510.1"/>
    <property type="molecule type" value="Genomic_DNA"/>
</dbReference>
<reference evidence="2" key="1">
    <citation type="submission" date="2021-01" db="EMBL/GenBank/DDBJ databases">
        <authorList>
            <person name="Eckstrom K.M.E."/>
        </authorList>
    </citation>
    <scope>NUCLEOTIDE SEQUENCE</scope>
    <source>
        <strain evidence="2">UVCC 0001</strain>
    </source>
</reference>
<feature type="region of interest" description="Disordered" evidence="1">
    <location>
        <begin position="184"/>
        <end position="211"/>
    </location>
</feature>
<organism evidence="2 3">
    <name type="scientific">Prototheca wickerhamii</name>
    <dbReference type="NCBI Taxonomy" id="3111"/>
    <lineage>
        <taxon>Eukaryota</taxon>
        <taxon>Viridiplantae</taxon>
        <taxon>Chlorophyta</taxon>
        <taxon>core chlorophytes</taxon>
        <taxon>Trebouxiophyceae</taxon>
        <taxon>Chlorellales</taxon>
        <taxon>Chlorellaceae</taxon>
        <taxon>Prototheca</taxon>
    </lineage>
</organism>